<evidence type="ECO:0000256" key="1">
    <source>
        <dbReference type="ARBA" id="ARBA00008834"/>
    </source>
</evidence>
<evidence type="ECO:0000256" key="3">
    <source>
        <dbReference type="ARBA" id="ARBA00023295"/>
    </source>
</evidence>
<dbReference type="InterPro" id="IPR011050">
    <property type="entry name" value="Pectin_lyase_fold/virulence"/>
</dbReference>
<evidence type="ECO:0000313" key="4">
    <source>
        <dbReference type="EMBL" id="MPM41304.1"/>
    </source>
</evidence>
<dbReference type="SUPFAM" id="SSF51126">
    <property type="entry name" value="Pectin lyase-like"/>
    <property type="match status" value="1"/>
</dbReference>
<protein>
    <submittedName>
        <fullName evidence="4">Uncharacterized protein</fullName>
    </submittedName>
</protein>
<comment type="caution">
    <text evidence="4">The sequence shown here is derived from an EMBL/GenBank/DDBJ whole genome shotgun (WGS) entry which is preliminary data.</text>
</comment>
<gene>
    <name evidence="4" type="ORF">SDC9_87954</name>
</gene>
<evidence type="ECO:0000256" key="2">
    <source>
        <dbReference type="ARBA" id="ARBA00022801"/>
    </source>
</evidence>
<dbReference type="Pfam" id="PF00295">
    <property type="entry name" value="Glyco_hydro_28"/>
    <property type="match status" value="1"/>
</dbReference>
<dbReference type="Gene3D" id="2.160.20.10">
    <property type="entry name" value="Single-stranded right-handed beta-helix, Pectin lyase-like"/>
    <property type="match status" value="1"/>
</dbReference>
<dbReference type="InterPro" id="IPR012334">
    <property type="entry name" value="Pectin_lyas_fold"/>
</dbReference>
<proteinExistence type="inferred from homology"/>
<keyword evidence="3" id="KW-0326">Glycosidase</keyword>
<sequence>MTVILDNCTVQLSDSCRDNMFRSDNVGIGITHPEWNYNISIIGVGHVLLKGADNPRSTGDAYRTLTLTLENERSRRVSYGSDAGKSGIKQTGDWRNNLIQIAYVDGIHLKNITIENSHAWAISFERSRNAEISDIRFKNSETISVNGIQKKAYNKDGINLRHGCKYFSINNITGINGDDLIALSSLDVAPFYHTHGDVNSYQVTSTQWNGPEDDTEQIFITNCQTNYTGVAIRASDNASIHHVYINGIITKERPDTPPPYGGSPYTLLVGGKGYGQPSEQERIHHIYAMNLMGDGKSLILVESPIANCVFMNGIYTGIAPAAITYTIDKTETKNVSEMNLVKN</sequence>
<accession>A0A644ZUQ1</accession>
<dbReference type="EMBL" id="VSSQ01009321">
    <property type="protein sequence ID" value="MPM41304.1"/>
    <property type="molecule type" value="Genomic_DNA"/>
</dbReference>
<name>A0A644ZUQ1_9ZZZZ</name>
<comment type="similarity">
    <text evidence="1">Belongs to the glycosyl hydrolase 28 family.</text>
</comment>
<dbReference type="InterPro" id="IPR000743">
    <property type="entry name" value="Glyco_hydro_28"/>
</dbReference>
<keyword evidence="2" id="KW-0378">Hydrolase</keyword>
<dbReference type="AlphaFoldDB" id="A0A644ZUQ1"/>
<organism evidence="4">
    <name type="scientific">bioreactor metagenome</name>
    <dbReference type="NCBI Taxonomy" id="1076179"/>
    <lineage>
        <taxon>unclassified sequences</taxon>
        <taxon>metagenomes</taxon>
        <taxon>ecological metagenomes</taxon>
    </lineage>
</organism>
<reference evidence="4" key="1">
    <citation type="submission" date="2019-08" db="EMBL/GenBank/DDBJ databases">
        <authorList>
            <person name="Kucharzyk K."/>
            <person name="Murdoch R.W."/>
            <person name="Higgins S."/>
            <person name="Loffler F."/>
        </authorList>
    </citation>
    <scope>NUCLEOTIDE SEQUENCE</scope>
</reference>
<dbReference type="GO" id="GO:0004650">
    <property type="term" value="F:polygalacturonase activity"/>
    <property type="evidence" value="ECO:0007669"/>
    <property type="project" value="InterPro"/>
</dbReference>
<dbReference type="GO" id="GO:0005975">
    <property type="term" value="P:carbohydrate metabolic process"/>
    <property type="evidence" value="ECO:0007669"/>
    <property type="project" value="InterPro"/>
</dbReference>